<dbReference type="Proteomes" id="UP000593574">
    <property type="component" value="Unassembled WGS sequence"/>
</dbReference>
<evidence type="ECO:0000313" key="2">
    <source>
        <dbReference type="Proteomes" id="UP000593574"/>
    </source>
</evidence>
<protein>
    <submittedName>
        <fullName evidence="1">Uncharacterized protein</fullName>
    </submittedName>
</protein>
<comment type="caution">
    <text evidence="1">The sequence shown here is derived from an EMBL/GenBank/DDBJ whole genome shotgun (WGS) entry which is preliminary data.</text>
</comment>
<reference evidence="1 2" key="1">
    <citation type="journal article" date="2019" name="Genome Biol. Evol.">
        <title>Insights into the evolution of the New World diploid cottons (Gossypium, subgenus Houzingenia) based on genome sequencing.</title>
        <authorList>
            <person name="Grover C.E."/>
            <person name="Arick M.A. 2nd"/>
            <person name="Thrash A."/>
            <person name="Conover J.L."/>
            <person name="Sanders W.S."/>
            <person name="Peterson D.G."/>
            <person name="Frelichowski J.E."/>
            <person name="Scheffler J.A."/>
            <person name="Scheffler B.E."/>
            <person name="Wendel J.F."/>
        </authorList>
    </citation>
    <scope>NUCLEOTIDE SEQUENCE [LARGE SCALE GENOMIC DNA]</scope>
    <source>
        <strain evidence="1">4</strain>
        <tissue evidence="1">Leaf</tissue>
    </source>
</reference>
<gene>
    <name evidence="1" type="ORF">Golax_017917</name>
</gene>
<dbReference type="AlphaFoldDB" id="A0A7J8Z1P1"/>
<evidence type="ECO:0000313" key="1">
    <source>
        <dbReference type="EMBL" id="MBA0705756.1"/>
    </source>
</evidence>
<sequence>MRLSGYGMRRQNKRRVAT</sequence>
<organism evidence="1 2">
    <name type="scientific">Gossypium laxum</name>
    <dbReference type="NCBI Taxonomy" id="34288"/>
    <lineage>
        <taxon>Eukaryota</taxon>
        <taxon>Viridiplantae</taxon>
        <taxon>Streptophyta</taxon>
        <taxon>Embryophyta</taxon>
        <taxon>Tracheophyta</taxon>
        <taxon>Spermatophyta</taxon>
        <taxon>Magnoliopsida</taxon>
        <taxon>eudicotyledons</taxon>
        <taxon>Gunneridae</taxon>
        <taxon>Pentapetalae</taxon>
        <taxon>rosids</taxon>
        <taxon>malvids</taxon>
        <taxon>Malvales</taxon>
        <taxon>Malvaceae</taxon>
        <taxon>Malvoideae</taxon>
        <taxon>Gossypium</taxon>
    </lineage>
</organism>
<accession>A0A7J8Z1P1</accession>
<name>A0A7J8Z1P1_9ROSI</name>
<dbReference type="EMBL" id="JABEZV010000002">
    <property type="protein sequence ID" value="MBA0705756.1"/>
    <property type="molecule type" value="Genomic_DNA"/>
</dbReference>
<keyword evidence="2" id="KW-1185">Reference proteome</keyword>
<proteinExistence type="predicted"/>